<name>X1E9T1_9ZZZZ</name>
<dbReference type="AlphaFoldDB" id="X1E9T1"/>
<feature type="non-terminal residue" evidence="1">
    <location>
        <position position="32"/>
    </location>
</feature>
<sequence>MIELEEALEIILSQVKLVSSEKIDILSSLSRT</sequence>
<gene>
    <name evidence="1" type="ORF">S01H4_52604</name>
</gene>
<proteinExistence type="predicted"/>
<reference evidence="1" key="1">
    <citation type="journal article" date="2014" name="Front. Microbiol.">
        <title>High frequency of phylogenetically diverse reductive dehalogenase-homologous genes in deep subseafloor sedimentary metagenomes.</title>
        <authorList>
            <person name="Kawai M."/>
            <person name="Futagami T."/>
            <person name="Toyoda A."/>
            <person name="Takaki Y."/>
            <person name="Nishi S."/>
            <person name="Hori S."/>
            <person name="Arai W."/>
            <person name="Tsubouchi T."/>
            <person name="Morono Y."/>
            <person name="Uchiyama I."/>
            <person name="Ito T."/>
            <person name="Fujiyama A."/>
            <person name="Inagaki F."/>
            <person name="Takami H."/>
        </authorList>
    </citation>
    <scope>NUCLEOTIDE SEQUENCE</scope>
    <source>
        <strain evidence="1">Expedition CK06-06</strain>
    </source>
</reference>
<protein>
    <submittedName>
        <fullName evidence="1">Uncharacterized protein</fullName>
    </submittedName>
</protein>
<dbReference type="EMBL" id="BART01030078">
    <property type="protein sequence ID" value="GAH13914.1"/>
    <property type="molecule type" value="Genomic_DNA"/>
</dbReference>
<evidence type="ECO:0000313" key="1">
    <source>
        <dbReference type="EMBL" id="GAH13914.1"/>
    </source>
</evidence>
<organism evidence="1">
    <name type="scientific">marine sediment metagenome</name>
    <dbReference type="NCBI Taxonomy" id="412755"/>
    <lineage>
        <taxon>unclassified sequences</taxon>
        <taxon>metagenomes</taxon>
        <taxon>ecological metagenomes</taxon>
    </lineage>
</organism>
<comment type="caution">
    <text evidence="1">The sequence shown here is derived from an EMBL/GenBank/DDBJ whole genome shotgun (WGS) entry which is preliminary data.</text>
</comment>
<accession>X1E9T1</accession>